<feature type="domain" description="Zn(2)-C6 fungal-type" evidence="2">
    <location>
        <begin position="309"/>
        <end position="347"/>
    </location>
</feature>
<dbReference type="AlphaFoldDB" id="A0A316V195"/>
<dbReference type="Proteomes" id="UP000245771">
    <property type="component" value="Unassembled WGS sequence"/>
</dbReference>
<dbReference type="InterPro" id="IPR001138">
    <property type="entry name" value="Zn2Cys6_DnaBD"/>
</dbReference>
<feature type="region of interest" description="Disordered" evidence="1">
    <location>
        <begin position="256"/>
        <end position="281"/>
    </location>
</feature>
<protein>
    <recommendedName>
        <fullName evidence="2">Zn(2)-C6 fungal-type domain-containing protein</fullName>
    </recommendedName>
</protein>
<evidence type="ECO:0000256" key="1">
    <source>
        <dbReference type="SAM" id="MobiDB-lite"/>
    </source>
</evidence>
<dbReference type="GO" id="GO:0000981">
    <property type="term" value="F:DNA-binding transcription factor activity, RNA polymerase II-specific"/>
    <property type="evidence" value="ECO:0007669"/>
    <property type="project" value="InterPro"/>
</dbReference>
<dbReference type="PROSITE" id="PS50048">
    <property type="entry name" value="ZN2_CY6_FUNGAL_2"/>
    <property type="match status" value="1"/>
</dbReference>
<evidence type="ECO:0000259" key="2">
    <source>
        <dbReference type="PROSITE" id="PS50048"/>
    </source>
</evidence>
<feature type="compositionally biased region" description="Polar residues" evidence="1">
    <location>
        <begin position="201"/>
        <end position="211"/>
    </location>
</feature>
<proteinExistence type="predicted"/>
<dbReference type="SUPFAM" id="SSF57701">
    <property type="entry name" value="Zn2/Cys6 DNA-binding domain"/>
    <property type="match status" value="1"/>
</dbReference>
<dbReference type="EMBL" id="KZ819611">
    <property type="protein sequence ID" value="PWN31326.1"/>
    <property type="molecule type" value="Genomic_DNA"/>
</dbReference>
<feature type="compositionally biased region" description="Low complexity" evidence="1">
    <location>
        <begin position="166"/>
        <end position="176"/>
    </location>
</feature>
<dbReference type="GeneID" id="37022378"/>
<dbReference type="InParanoid" id="A0A316V195"/>
<dbReference type="InterPro" id="IPR036864">
    <property type="entry name" value="Zn2-C6_fun-type_DNA-bd_sf"/>
</dbReference>
<reference evidence="3 4" key="1">
    <citation type="journal article" date="2018" name="Mol. Biol. Evol.">
        <title>Broad Genomic Sampling Reveals a Smut Pathogenic Ancestry of the Fungal Clade Ustilaginomycotina.</title>
        <authorList>
            <person name="Kijpornyongpan T."/>
            <person name="Mondo S.J."/>
            <person name="Barry K."/>
            <person name="Sandor L."/>
            <person name="Lee J."/>
            <person name="Lipzen A."/>
            <person name="Pangilinan J."/>
            <person name="LaButti K."/>
            <person name="Hainaut M."/>
            <person name="Henrissat B."/>
            <person name="Grigoriev I.V."/>
            <person name="Spatafora J.W."/>
            <person name="Aime M.C."/>
        </authorList>
    </citation>
    <scope>NUCLEOTIDE SEQUENCE [LARGE SCALE GENOMIC DNA]</scope>
    <source>
        <strain evidence="3 4">MCA 3882</strain>
    </source>
</reference>
<evidence type="ECO:0000313" key="3">
    <source>
        <dbReference type="EMBL" id="PWN31326.1"/>
    </source>
</evidence>
<organism evidence="3 4">
    <name type="scientific">Meira miltonrushii</name>
    <dbReference type="NCBI Taxonomy" id="1280837"/>
    <lineage>
        <taxon>Eukaryota</taxon>
        <taxon>Fungi</taxon>
        <taxon>Dikarya</taxon>
        <taxon>Basidiomycota</taxon>
        <taxon>Ustilaginomycotina</taxon>
        <taxon>Exobasidiomycetes</taxon>
        <taxon>Exobasidiales</taxon>
        <taxon>Brachybasidiaceae</taxon>
        <taxon>Meira</taxon>
    </lineage>
</organism>
<evidence type="ECO:0000313" key="4">
    <source>
        <dbReference type="Proteomes" id="UP000245771"/>
    </source>
</evidence>
<gene>
    <name evidence="3" type="ORF">FA14DRAFT_175630</name>
</gene>
<feature type="region of interest" description="Disordered" evidence="1">
    <location>
        <begin position="114"/>
        <end position="228"/>
    </location>
</feature>
<name>A0A316V195_9BASI</name>
<feature type="region of interest" description="Disordered" evidence="1">
    <location>
        <begin position="48"/>
        <end position="87"/>
    </location>
</feature>
<dbReference type="GO" id="GO:0008270">
    <property type="term" value="F:zinc ion binding"/>
    <property type="evidence" value="ECO:0007669"/>
    <property type="project" value="InterPro"/>
</dbReference>
<dbReference type="CDD" id="cd00067">
    <property type="entry name" value="GAL4"/>
    <property type="match status" value="1"/>
</dbReference>
<dbReference type="OrthoDB" id="3362851at2759"/>
<dbReference type="SMART" id="SM00066">
    <property type="entry name" value="GAL4"/>
    <property type="match status" value="1"/>
</dbReference>
<dbReference type="RefSeq" id="XP_025351628.1">
    <property type="nucleotide sequence ID" value="XM_025500597.1"/>
</dbReference>
<accession>A0A316V195</accession>
<feature type="compositionally biased region" description="Polar residues" evidence="1">
    <location>
        <begin position="178"/>
        <end position="194"/>
    </location>
</feature>
<keyword evidence="4" id="KW-1185">Reference proteome</keyword>
<sequence>MPLLIHQPFSANHPDRDLLINNRTEAMIKATKANLSISNDSENIVQVWPTSSERSQSSDDDEKEQQAALSESEAGQIKAESAFTSKSVTDRTFREYRHRRHLSYDDHQIWSKETESKNATTSGTKRKRQDLNGSTDGKEDKSLSNSRVWPQDHEKGRIGQMEEANSTDSNTSSGSSAHVYNTPVSSTSTEQTRGISRKSDGLSSGADSVTTFEDCKSPSPAGKDAEKGNMLSKNTIAHSADLNSTKSQDETLYQDQRKKNDGDAKIALGGEIQNEKRENDVTDSFPQMLVRAAQRSNTTVFNTAPQRKSCDRCFRMKTKCSRAQPGASTSGPCDGCIRRGFPHDCITSRPDFPHPRITLAKRPRLAASSINPQSGAMQPLVNNHAQENGTRVYYNNERVGNRQIDQVYPEMYRYRTQTASTPQKDLQPLQNSIIRREAWVKDQRNHPLPPLSNNLSCREGSSIYRQRLYHNYGDVHNDQARLSSLQQERTAAVASSLANGQGNLTELTSEELHEISTMVTGELLRRVQVKK</sequence>